<evidence type="ECO:0000256" key="1">
    <source>
        <dbReference type="PROSITE-ProRule" id="PRU00703"/>
    </source>
</evidence>
<dbReference type="EMBL" id="FNBX01000002">
    <property type="protein sequence ID" value="SDF21010.1"/>
    <property type="molecule type" value="Genomic_DNA"/>
</dbReference>
<feature type="domain" description="CBS" evidence="2">
    <location>
        <begin position="1"/>
        <end position="59"/>
    </location>
</feature>
<dbReference type="Pfam" id="PF00571">
    <property type="entry name" value="CBS"/>
    <property type="match status" value="2"/>
</dbReference>
<proteinExistence type="predicted"/>
<sequence length="346" mass="38516">MDWRTLRLFPKQSVRDALTLINATGEQFALVTDSEDKLIGVVTDGNIRRGLLTDASLESCVRDVMNPTPRHVNIATSAVQALRMMEEASLSHLPVLDEAGTVHHVWSIKRLQSVSPLPNNVVLMAGGLGSRLGELTQNCPKPMLHIGGKPILEIVLKNFINVGFRHFFLAVNYLADIIIEYFGDGTHFGCHIQYLKEPKRMGTAGALSLLPPQTLPLLVANADILTHLNMRCLLHEHLAHNSPATMVVRKHSVQMAYGVVESDTQGNLTGIKEKPNINVHISTGIYALSPAALPLIPPKTFFDMPDLFQKLLETGQRPRIMETNEYWLDIGRLPDYERAQNEFLQL</sequence>
<gene>
    <name evidence="3" type="ORF">SAMN05192586_102218</name>
</gene>
<dbReference type="InterPro" id="IPR046342">
    <property type="entry name" value="CBS_dom_sf"/>
</dbReference>
<evidence type="ECO:0000259" key="2">
    <source>
        <dbReference type="PROSITE" id="PS51371"/>
    </source>
</evidence>
<keyword evidence="4" id="KW-1185">Reference proteome</keyword>
<dbReference type="Gene3D" id="3.10.580.10">
    <property type="entry name" value="CBS-domain"/>
    <property type="match status" value="1"/>
</dbReference>
<dbReference type="OrthoDB" id="9788272at2"/>
<dbReference type="InterPro" id="IPR029044">
    <property type="entry name" value="Nucleotide-diphossugar_trans"/>
</dbReference>
<keyword evidence="1" id="KW-0129">CBS domain</keyword>
<protein>
    <submittedName>
        <fullName evidence="3">CBS domain-containing protein</fullName>
    </submittedName>
</protein>
<name>A0A1G7J7W4_9BACT</name>
<reference evidence="4" key="1">
    <citation type="submission" date="2016-10" db="EMBL/GenBank/DDBJ databases">
        <authorList>
            <person name="Varghese N."/>
            <person name="Submissions S."/>
        </authorList>
    </citation>
    <scope>NUCLEOTIDE SEQUENCE [LARGE SCALE GENOMIC DNA]</scope>
    <source>
        <strain evidence="4">KHC7</strain>
    </source>
</reference>
<dbReference type="AlphaFoldDB" id="A0A1G7J7W4"/>
<dbReference type="InterPro" id="IPR000644">
    <property type="entry name" value="CBS_dom"/>
</dbReference>
<dbReference type="PROSITE" id="PS51371">
    <property type="entry name" value="CBS"/>
    <property type="match status" value="2"/>
</dbReference>
<accession>A0A1G7J7W4</accession>
<evidence type="ECO:0000313" key="4">
    <source>
        <dbReference type="Proteomes" id="UP000199355"/>
    </source>
</evidence>
<dbReference type="Pfam" id="PF00483">
    <property type="entry name" value="NTP_transferase"/>
    <property type="match status" value="1"/>
</dbReference>
<dbReference type="Gene3D" id="3.90.550.10">
    <property type="entry name" value="Spore Coat Polysaccharide Biosynthesis Protein SpsA, Chain A"/>
    <property type="match status" value="1"/>
</dbReference>
<dbReference type="SUPFAM" id="SSF53448">
    <property type="entry name" value="Nucleotide-diphospho-sugar transferases"/>
    <property type="match status" value="1"/>
</dbReference>
<dbReference type="RefSeq" id="WP_092152755.1">
    <property type="nucleotide sequence ID" value="NZ_FNBX01000002.1"/>
</dbReference>
<dbReference type="InterPro" id="IPR005835">
    <property type="entry name" value="NTP_transferase_dom"/>
</dbReference>
<dbReference type="STRING" id="571438.SAMN05192586_102218"/>
<organism evidence="3 4">
    <name type="scientific">Desulfovibrio legallii</name>
    <dbReference type="NCBI Taxonomy" id="571438"/>
    <lineage>
        <taxon>Bacteria</taxon>
        <taxon>Pseudomonadati</taxon>
        <taxon>Thermodesulfobacteriota</taxon>
        <taxon>Desulfovibrionia</taxon>
        <taxon>Desulfovibrionales</taxon>
        <taxon>Desulfovibrionaceae</taxon>
        <taxon>Desulfovibrio</taxon>
    </lineage>
</organism>
<dbReference type="CDD" id="cd06426">
    <property type="entry name" value="NTP_transferase_like_2"/>
    <property type="match status" value="1"/>
</dbReference>
<dbReference type="InterPro" id="IPR050486">
    <property type="entry name" value="Mannose-1P_guanyltransferase"/>
</dbReference>
<evidence type="ECO:0000313" key="3">
    <source>
        <dbReference type="EMBL" id="SDF21010.1"/>
    </source>
</evidence>
<dbReference type="Proteomes" id="UP000199355">
    <property type="component" value="Unassembled WGS sequence"/>
</dbReference>
<dbReference type="PANTHER" id="PTHR22572">
    <property type="entry name" value="SUGAR-1-PHOSPHATE GUANYL TRANSFERASE"/>
    <property type="match status" value="1"/>
</dbReference>
<feature type="domain" description="CBS" evidence="2">
    <location>
        <begin position="65"/>
        <end position="121"/>
    </location>
</feature>